<protein>
    <submittedName>
        <fullName evidence="1">Uncharacterized protein</fullName>
    </submittedName>
</protein>
<dbReference type="EMBL" id="JANTHX010000008">
    <property type="protein sequence ID" value="MCS0500568.1"/>
    <property type="molecule type" value="Genomic_DNA"/>
</dbReference>
<evidence type="ECO:0000313" key="2">
    <source>
        <dbReference type="Proteomes" id="UP001205337"/>
    </source>
</evidence>
<reference evidence="1 2" key="1">
    <citation type="submission" date="2022-08" db="EMBL/GenBank/DDBJ databases">
        <authorList>
            <person name="Li F."/>
        </authorList>
    </citation>
    <scope>NUCLEOTIDE SEQUENCE [LARGE SCALE GENOMIC DNA]</scope>
    <source>
        <strain evidence="1 2">10F1B-8-1</strain>
    </source>
</reference>
<gene>
    <name evidence="1" type="ORF">NUH29_13525</name>
</gene>
<proteinExistence type="predicted"/>
<dbReference type="Proteomes" id="UP001205337">
    <property type="component" value="Unassembled WGS sequence"/>
</dbReference>
<organism evidence="1 2">
    <name type="scientific">Protaetiibacter mangrovi</name>
    <dbReference type="NCBI Taxonomy" id="2970926"/>
    <lineage>
        <taxon>Bacteria</taxon>
        <taxon>Bacillati</taxon>
        <taxon>Actinomycetota</taxon>
        <taxon>Actinomycetes</taxon>
        <taxon>Micrococcales</taxon>
        <taxon>Microbacteriaceae</taxon>
        <taxon>Protaetiibacter</taxon>
    </lineage>
</organism>
<dbReference type="InterPro" id="IPR046561">
    <property type="entry name" value="DUF6716"/>
</dbReference>
<name>A0ABT1ZIP0_9MICO</name>
<evidence type="ECO:0000313" key="1">
    <source>
        <dbReference type="EMBL" id="MCS0500568.1"/>
    </source>
</evidence>
<keyword evidence="2" id="KW-1185">Reference proteome</keyword>
<comment type="caution">
    <text evidence="1">The sequence shown here is derived from an EMBL/GenBank/DDBJ whole genome shotgun (WGS) entry which is preliminary data.</text>
</comment>
<sequence>MRRTVLLVRTPALPSPGQRAAALLGTGFDPDDVETVALGELADRVAALAPDVVLVATRGPQARVLLRELGALHPRPVLVSGMPGISIPATRKALFFRAQAELFVVHSHREVREFAELSRAHGWDHRVTLAALPFARPGRVAAAEGTDLVFAVQSLVPAALEQRREVARMLLAAAAADPGRRVVVKVRARPGERQTHDERHPIPELVSEEAAGSTAPANLLVSDASMAAALDGAEGLVTVSSTAAVEAIARGVPVIALSSFGVADELINIVFVGSGLFGGADDVIARRFRHPEPGWLTANYFHPPGDDRLWSDVAELVAARRRGESPARSALPVAGGRMRLRWQRVRAFPGSGRGVADAAVLAVGVPAHAVLTGIRRAAAAIRRRRGDAQVVP</sequence>
<dbReference type="Pfam" id="PF20471">
    <property type="entry name" value="DUF6716"/>
    <property type="match status" value="1"/>
</dbReference>
<accession>A0ABT1ZIP0</accession>